<dbReference type="Proteomes" id="UP000198816">
    <property type="component" value="Unassembled WGS sequence"/>
</dbReference>
<feature type="transmembrane region" description="Helical" evidence="1">
    <location>
        <begin position="368"/>
        <end position="388"/>
    </location>
</feature>
<keyword evidence="1" id="KW-1133">Transmembrane helix</keyword>
<name>A0A1H3DWL2_THIRO</name>
<proteinExistence type="predicted"/>
<feature type="transmembrane region" description="Helical" evidence="1">
    <location>
        <begin position="242"/>
        <end position="266"/>
    </location>
</feature>
<protein>
    <submittedName>
        <fullName evidence="2">Uncharacterized protein</fullName>
    </submittedName>
</protein>
<accession>A0A1H3DWL2</accession>
<feature type="transmembrane region" description="Helical" evidence="1">
    <location>
        <begin position="85"/>
        <end position="101"/>
    </location>
</feature>
<evidence type="ECO:0000313" key="3">
    <source>
        <dbReference type="Proteomes" id="UP000198816"/>
    </source>
</evidence>
<keyword evidence="1" id="KW-0812">Transmembrane</keyword>
<keyword evidence="1" id="KW-0472">Membrane</keyword>
<reference evidence="3" key="1">
    <citation type="submission" date="2016-10" db="EMBL/GenBank/DDBJ databases">
        <authorList>
            <person name="Varghese N."/>
            <person name="Submissions S."/>
        </authorList>
    </citation>
    <scope>NUCLEOTIDE SEQUENCE [LARGE SCALE GENOMIC DNA]</scope>
    <source>
        <strain evidence="3">DSM 217</strain>
    </source>
</reference>
<feature type="transmembrane region" description="Helical" evidence="1">
    <location>
        <begin position="140"/>
        <end position="159"/>
    </location>
</feature>
<sequence length="402" mass="44518">MQSGISLSSNRLLREPRDFSLVLGGPLYQLLCRAHLSDDALGLVRQRIVVFSLLAWLPLLVLSAAQEQALTGATIPFLLDVEVHARFLVAIPLLIAAELVVHQRMRNVLKQFLERQLIPADDMTRFDAAIEAALRLRNSVLAEVLLIVFVYIVGILVVWRHYLAIDTVTWYAQPSGAGSTLTLAGIWYAYVSLPLFQFLFCRWYFRLFIWARLLWQVSRIKLNLVPAHPDRAGGLGFLSNTVYAFVPLALVHGVMAAGPLANRIFYTGARLLDYRVEIAVLLVLLLCIVLGPLLVFAPALAQTKRAGLLDYGTLAQRYVREFDAKWLRGGASAQESLVGSGDIQSLADLANSFELVKTMHIAPVTKEAIVQLAVATLLPILPLALTLMPLEELLATLFGLLF</sequence>
<gene>
    <name evidence="2" type="ORF">SAMN05421783_1623</name>
</gene>
<keyword evidence="3" id="KW-1185">Reference proteome</keyword>
<dbReference type="AlphaFoldDB" id="A0A1H3DWL2"/>
<organism evidence="2 3">
    <name type="scientific">Thiocapsa roseopersicina</name>
    <dbReference type="NCBI Taxonomy" id="1058"/>
    <lineage>
        <taxon>Bacteria</taxon>
        <taxon>Pseudomonadati</taxon>
        <taxon>Pseudomonadota</taxon>
        <taxon>Gammaproteobacteria</taxon>
        <taxon>Chromatiales</taxon>
        <taxon>Chromatiaceae</taxon>
        <taxon>Thiocapsa</taxon>
    </lineage>
</organism>
<feature type="transmembrane region" description="Helical" evidence="1">
    <location>
        <begin position="48"/>
        <end position="65"/>
    </location>
</feature>
<dbReference type="OrthoDB" id="5493434at2"/>
<dbReference type="STRING" id="1058.SAMN05421783_1623"/>
<evidence type="ECO:0000313" key="2">
    <source>
        <dbReference type="EMBL" id="SDX70084.1"/>
    </source>
</evidence>
<evidence type="ECO:0000256" key="1">
    <source>
        <dbReference type="SAM" id="Phobius"/>
    </source>
</evidence>
<dbReference type="EMBL" id="FNNZ01000062">
    <property type="protein sequence ID" value="SDX70084.1"/>
    <property type="molecule type" value="Genomic_DNA"/>
</dbReference>
<dbReference type="RefSeq" id="WP_093038641.1">
    <property type="nucleotide sequence ID" value="NZ_FNNZ01000062.1"/>
</dbReference>
<feature type="transmembrane region" description="Helical" evidence="1">
    <location>
        <begin position="278"/>
        <end position="301"/>
    </location>
</feature>